<dbReference type="OrthoDB" id="2495962at2759"/>
<accession>A0A9Q3BRM8</accession>
<comment type="caution">
    <text evidence="1">The sequence shown here is derived from an EMBL/GenBank/DDBJ whole genome shotgun (WGS) entry which is preliminary data.</text>
</comment>
<organism evidence="1 2">
    <name type="scientific">Austropuccinia psidii MF-1</name>
    <dbReference type="NCBI Taxonomy" id="1389203"/>
    <lineage>
        <taxon>Eukaryota</taxon>
        <taxon>Fungi</taxon>
        <taxon>Dikarya</taxon>
        <taxon>Basidiomycota</taxon>
        <taxon>Pucciniomycotina</taxon>
        <taxon>Pucciniomycetes</taxon>
        <taxon>Pucciniales</taxon>
        <taxon>Sphaerophragmiaceae</taxon>
        <taxon>Austropuccinia</taxon>
    </lineage>
</organism>
<reference evidence="1" key="1">
    <citation type="submission" date="2021-03" db="EMBL/GenBank/DDBJ databases">
        <title>Draft genome sequence of rust myrtle Austropuccinia psidii MF-1, a brazilian biotype.</title>
        <authorList>
            <person name="Quecine M.C."/>
            <person name="Pachon D.M.R."/>
            <person name="Bonatelli M.L."/>
            <person name="Correr F.H."/>
            <person name="Franceschini L.M."/>
            <person name="Leite T.F."/>
            <person name="Margarido G.R.A."/>
            <person name="Almeida C.A."/>
            <person name="Ferrarezi J.A."/>
            <person name="Labate C.A."/>
        </authorList>
    </citation>
    <scope>NUCLEOTIDE SEQUENCE</scope>
    <source>
        <strain evidence="1">MF-1</strain>
    </source>
</reference>
<proteinExistence type="predicted"/>
<keyword evidence="2" id="KW-1185">Reference proteome</keyword>
<evidence type="ECO:0000313" key="1">
    <source>
        <dbReference type="EMBL" id="MBW0470227.1"/>
    </source>
</evidence>
<protein>
    <submittedName>
        <fullName evidence="1">Uncharacterized protein</fullName>
    </submittedName>
</protein>
<gene>
    <name evidence="1" type="ORF">O181_009942</name>
</gene>
<name>A0A9Q3BRM8_9BASI</name>
<dbReference type="EMBL" id="AVOT02002403">
    <property type="protein sequence ID" value="MBW0470227.1"/>
    <property type="molecule type" value="Genomic_DNA"/>
</dbReference>
<dbReference type="Gene3D" id="3.80.10.10">
    <property type="entry name" value="Ribonuclease Inhibitor"/>
    <property type="match status" value="1"/>
</dbReference>
<dbReference type="InterPro" id="IPR032675">
    <property type="entry name" value="LRR_dom_sf"/>
</dbReference>
<dbReference type="AlphaFoldDB" id="A0A9Q3BRM8"/>
<sequence length="447" mass="51475">MLARAWRCPDELILQILESVELDEPEKINETNSPFYWCLVSWALPSAWATRLAQQQNAWNDNAVPLRQLNMATRKSMKNGHMAFRVPSMLPNVGPSRSSEQAFRPLTANTFYNRRHLRIFFGEDILAETWKLIIDKSQVLESLIFDVKLSKTDSEPSFFEFPITNFPNLTSFTLRSTSAEHWLDHLFVREIVAGSPNLLDLTVFQLHGNSAVLEPEREASCSLRSLYIRRFRECNEKTFSFIISKSHHTLEELTLVLDGPTFRGENGQRFHRGIGASELQTAIAPCTEIRTLRVADLVAKMSDYEDRTENVELDPEAGPLGFILDTMVTHLRHLEVLIIWGGIFSMEIFRNLETSGCQLKLLSIQNYPKFSVRRFLTRLIKNRSLRQLETLELGASMIPSQDARFLLAVCKQLHIELRILDNSYMYKYVTAAKLSRHETMYVSQLEV</sequence>
<evidence type="ECO:0000313" key="2">
    <source>
        <dbReference type="Proteomes" id="UP000765509"/>
    </source>
</evidence>
<dbReference type="SUPFAM" id="SSF52047">
    <property type="entry name" value="RNI-like"/>
    <property type="match status" value="1"/>
</dbReference>
<dbReference type="Proteomes" id="UP000765509">
    <property type="component" value="Unassembled WGS sequence"/>
</dbReference>